<keyword evidence="1" id="KW-0472">Membrane</keyword>
<proteinExistence type="predicted"/>
<organism evidence="2 3">
    <name type="scientific">Actinacidiphila bryophytorum</name>
    <dbReference type="NCBI Taxonomy" id="1436133"/>
    <lineage>
        <taxon>Bacteria</taxon>
        <taxon>Bacillati</taxon>
        <taxon>Actinomycetota</taxon>
        <taxon>Actinomycetes</taxon>
        <taxon>Kitasatosporales</taxon>
        <taxon>Streptomycetaceae</taxon>
        <taxon>Actinacidiphila</taxon>
    </lineage>
</organism>
<dbReference type="Proteomes" id="UP001153328">
    <property type="component" value="Unassembled WGS sequence"/>
</dbReference>
<feature type="transmembrane region" description="Helical" evidence="1">
    <location>
        <begin position="110"/>
        <end position="143"/>
    </location>
</feature>
<comment type="caution">
    <text evidence="2">The sequence shown here is derived from an EMBL/GenBank/DDBJ whole genome shotgun (WGS) entry which is preliminary data.</text>
</comment>
<dbReference type="EMBL" id="CAJVAX010000002">
    <property type="protein sequence ID" value="CAG7613585.1"/>
    <property type="molecule type" value="Genomic_DNA"/>
</dbReference>
<sequence length="207" mass="21921">MAVHDHTPHRTGFHLPSWNRASADSLSGSGAVATSATLAAKSAATLRIVTGFVFLWAFLDKTFGWHYATGSGKGWIDGGSPTRGFLKGVSAGPLQSFFHHIAGQGWTDTLFMLALLGIGAALTAGVALRVTAVAGTVLMAMMWAAEWPPAQHLTGGAPSMSSNPIVDYHIVYALAMILFALTAAGATWGLGRIWARLPLVRDHQWLQ</sequence>
<keyword evidence="1" id="KW-1133">Transmembrane helix</keyword>
<evidence type="ECO:0000313" key="3">
    <source>
        <dbReference type="Proteomes" id="UP001153328"/>
    </source>
</evidence>
<protein>
    <submittedName>
        <fullName evidence="2">Thiosulfate dehydrogenase (Quinone) large subunit</fullName>
    </submittedName>
</protein>
<dbReference type="RefSeq" id="WP_205046386.1">
    <property type="nucleotide sequence ID" value="NZ_CAJVAX010000002.1"/>
</dbReference>
<gene>
    <name evidence="2" type="ORF">SBRY_100184</name>
</gene>
<evidence type="ECO:0000256" key="1">
    <source>
        <dbReference type="SAM" id="Phobius"/>
    </source>
</evidence>
<name>A0A9W4GZJ3_9ACTN</name>
<reference evidence="2" key="1">
    <citation type="submission" date="2021-06" db="EMBL/GenBank/DDBJ databases">
        <authorList>
            <person name="Arsene-Ploetze F."/>
        </authorList>
    </citation>
    <scope>NUCLEOTIDE SEQUENCE</scope>
    <source>
        <strain evidence="2">SBRY1</strain>
    </source>
</reference>
<dbReference type="AlphaFoldDB" id="A0A9W4GZJ3"/>
<keyword evidence="1" id="KW-0812">Transmembrane</keyword>
<feature type="transmembrane region" description="Helical" evidence="1">
    <location>
        <begin position="170"/>
        <end position="191"/>
    </location>
</feature>
<keyword evidence="3" id="KW-1185">Reference proteome</keyword>
<evidence type="ECO:0000313" key="2">
    <source>
        <dbReference type="EMBL" id="CAG7613585.1"/>
    </source>
</evidence>
<accession>A0A9W4GZJ3</accession>